<dbReference type="Proteomes" id="UP001375743">
    <property type="component" value="Unassembled WGS sequence"/>
</dbReference>
<proteinExistence type="predicted"/>
<dbReference type="EMBL" id="JBBLZC010000020">
    <property type="protein sequence ID" value="MEK0085017.1"/>
    <property type="molecule type" value="Genomic_DNA"/>
</dbReference>
<evidence type="ECO:0008006" key="3">
    <source>
        <dbReference type="Google" id="ProtNLM"/>
    </source>
</evidence>
<dbReference type="RefSeq" id="WP_418160865.1">
    <property type="nucleotide sequence ID" value="NZ_JBBLZC010000020.1"/>
</dbReference>
<keyword evidence="2" id="KW-1185">Reference proteome</keyword>
<name>A0ABU8XUZ6_9PROT</name>
<protein>
    <recommendedName>
        <fullName evidence="3">Methyl-accepting chemotaxis protein</fullName>
    </recommendedName>
</protein>
<comment type="caution">
    <text evidence="1">The sequence shown here is derived from an EMBL/GenBank/DDBJ whole genome shotgun (WGS) entry which is preliminary data.</text>
</comment>
<evidence type="ECO:0000313" key="2">
    <source>
        <dbReference type="Proteomes" id="UP001375743"/>
    </source>
</evidence>
<gene>
    <name evidence="1" type="ORF">U1T56_17825</name>
</gene>
<sequence length="603" mass="66389">MQYHPHRAVLRQGHAPVLRSQTAHLVRLRSHLQHLQSWQEESGHAFVSLGQSLQELHRRLQEARNIMTDVVHAILDDSTRTIHQAFEELAQLASALGKLDAQRRTCAARLAEHIQQASNPCSDLEGTLYLLGQLVTLGQINAATIDGESQDFEEFIEEMGRFIEVGRTTAADLRDRLRHLGALVGSAWAEEHRLAASQHETLAVIAGRLRDMASRIRLHQEEAQGWAEDSRQQFGTFQRQIADMVMGLQFHDIARQRLEHVAAGVDRLCRLLADGRLEDEGESLPPERVMRAVQTIGRLEAAQLEYVAVETAAEMSKIAQTVTDLAATARHTEQRFDALASGRRDASRQEPLLAALDLEASAVARLLREQSGNRERMLAGLAESVEHVRAIAGMVERLKRLQDDIRIAGLNATIKSTNLGPSGDALQTIARQMSSHSVEIRQASLVLLERGVEMEATAGTLAGDILEPAGRLAGELSSRLAATVERLRIKEQEIGAANAQVRRLLREIASTLALDTGFVELRERGQALMRAAAAELDAIAAELGPCLDTAPWPELDAILRSRYTMQREREVHARASGEALSGSPEPATEEAAIAVDDLDDVLF</sequence>
<reference evidence="1 2" key="1">
    <citation type="submission" date="2024-01" db="EMBL/GenBank/DDBJ databases">
        <title>Multi-omics insights into the function and evolution of sodium benzoate biodegradation pathways in Benzoatithermus flavus gen. nov., sp. nov. from hot spring.</title>
        <authorList>
            <person name="Hu C.-J."/>
            <person name="Li W.-J."/>
        </authorList>
    </citation>
    <scope>NUCLEOTIDE SEQUENCE [LARGE SCALE GENOMIC DNA]</scope>
    <source>
        <strain evidence="1 2">SYSU G07066</strain>
    </source>
</reference>
<organism evidence="1 2">
    <name type="scientific">Benzoatithermus flavus</name>
    <dbReference type="NCBI Taxonomy" id="3108223"/>
    <lineage>
        <taxon>Bacteria</taxon>
        <taxon>Pseudomonadati</taxon>
        <taxon>Pseudomonadota</taxon>
        <taxon>Alphaproteobacteria</taxon>
        <taxon>Geminicoccales</taxon>
        <taxon>Geminicoccaceae</taxon>
        <taxon>Benzoatithermus</taxon>
    </lineage>
</organism>
<evidence type="ECO:0000313" key="1">
    <source>
        <dbReference type="EMBL" id="MEK0085017.1"/>
    </source>
</evidence>
<accession>A0ABU8XUZ6</accession>